<feature type="transmembrane region" description="Helical" evidence="2">
    <location>
        <begin position="69"/>
        <end position="89"/>
    </location>
</feature>
<keyword evidence="2" id="KW-0472">Membrane</keyword>
<gene>
    <name evidence="4" type="ORF">LWI28_016260</name>
</gene>
<name>A0AAD5NRK7_ACENE</name>
<dbReference type="InterPro" id="IPR044835">
    <property type="entry name" value="ARF_plant"/>
</dbReference>
<dbReference type="PROSITE" id="PS51745">
    <property type="entry name" value="PB1"/>
    <property type="match status" value="2"/>
</dbReference>
<feature type="transmembrane region" description="Helical" evidence="2">
    <location>
        <begin position="109"/>
        <end position="128"/>
    </location>
</feature>
<feature type="compositionally biased region" description="Basic and acidic residues" evidence="1">
    <location>
        <begin position="635"/>
        <end position="659"/>
    </location>
</feature>
<feature type="transmembrane region" description="Helical" evidence="2">
    <location>
        <begin position="45"/>
        <end position="63"/>
    </location>
</feature>
<feature type="compositionally biased region" description="Acidic residues" evidence="1">
    <location>
        <begin position="699"/>
        <end position="708"/>
    </location>
</feature>
<organism evidence="4 5">
    <name type="scientific">Acer negundo</name>
    <name type="common">Box elder</name>
    <dbReference type="NCBI Taxonomy" id="4023"/>
    <lineage>
        <taxon>Eukaryota</taxon>
        <taxon>Viridiplantae</taxon>
        <taxon>Streptophyta</taxon>
        <taxon>Embryophyta</taxon>
        <taxon>Tracheophyta</taxon>
        <taxon>Spermatophyta</taxon>
        <taxon>Magnoliopsida</taxon>
        <taxon>eudicotyledons</taxon>
        <taxon>Gunneridae</taxon>
        <taxon>Pentapetalae</taxon>
        <taxon>rosids</taxon>
        <taxon>malvids</taxon>
        <taxon>Sapindales</taxon>
        <taxon>Sapindaceae</taxon>
        <taxon>Hippocastanoideae</taxon>
        <taxon>Acereae</taxon>
        <taxon>Acer</taxon>
    </lineage>
</organism>
<dbReference type="Gene3D" id="3.10.20.90">
    <property type="entry name" value="Phosphatidylinositol 3-kinase Catalytic Subunit, Chain A, domain 1"/>
    <property type="match status" value="2"/>
</dbReference>
<evidence type="ECO:0000256" key="2">
    <source>
        <dbReference type="SAM" id="Phobius"/>
    </source>
</evidence>
<feature type="compositionally biased region" description="Basic residues" evidence="1">
    <location>
        <begin position="744"/>
        <end position="753"/>
    </location>
</feature>
<feature type="region of interest" description="Disordered" evidence="1">
    <location>
        <begin position="699"/>
        <end position="721"/>
    </location>
</feature>
<feature type="region of interest" description="Disordered" evidence="1">
    <location>
        <begin position="635"/>
        <end position="682"/>
    </location>
</feature>
<dbReference type="GO" id="GO:0006355">
    <property type="term" value="P:regulation of DNA-templated transcription"/>
    <property type="evidence" value="ECO:0007669"/>
    <property type="project" value="InterPro"/>
</dbReference>
<dbReference type="EMBL" id="JAJSOW010000102">
    <property type="protein sequence ID" value="KAI9177519.1"/>
    <property type="molecule type" value="Genomic_DNA"/>
</dbReference>
<feature type="domain" description="PB1" evidence="3">
    <location>
        <begin position="235"/>
        <end position="324"/>
    </location>
</feature>
<keyword evidence="2" id="KW-1133">Transmembrane helix</keyword>
<reference evidence="4" key="1">
    <citation type="journal article" date="2022" name="Plant J.">
        <title>Strategies of tolerance reflected in two North American maple genomes.</title>
        <authorList>
            <person name="McEvoy S.L."/>
            <person name="Sezen U.U."/>
            <person name="Trouern-Trend A."/>
            <person name="McMahon S.M."/>
            <person name="Schaberg P.G."/>
            <person name="Yang J."/>
            <person name="Wegrzyn J.L."/>
            <person name="Swenson N.G."/>
        </authorList>
    </citation>
    <scope>NUCLEOTIDE SEQUENCE</scope>
    <source>
        <strain evidence="4">91603</strain>
    </source>
</reference>
<protein>
    <recommendedName>
        <fullName evidence="3">PB1 domain-containing protein</fullName>
    </recommendedName>
</protein>
<keyword evidence="2" id="KW-0812">Transmembrane</keyword>
<dbReference type="GO" id="GO:0003677">
    <property type="term" value="F:DNA binding"/>
    <property type="evidence" value="ECO:0007669"/>
    <property type="project" value="InterPro"/>
</dbReference>
<dbReference type="InterPro" id="IPR053793">
    <property type="entry name" value="PB1-like"/>
</dbReference>
<keyword evidence="5" id="KW-1185">Reference proteome</keyword>
<reference evidence="4" key="2">
    <citation type="submission" date="2023-02" db="EMBL/GenBank/DDBJ databases">
        <authorList>
            <person name="Swenson N.G."/>
            <person name="Wegrzyn J.L."/>
            <person name="Mcevoy S.L."/>
        </authorList>
    </citation>
    <scope>NUCLEOTIDE SEQUENCE</scope>
    <source>
        <strain evidence="4">91603</strain>
        <tissue evidence="4">Leaf</tissue>
    </source>
</reference>
<evidence type="ECO:0000313" key="4">
    <source>
        <dbReference type="EMBL" id="KAI9177519.1"/>
    </source>
</evidence>
<evidence type="ECO:0000313" key="5">
    <source>
        <dbReference type="Proteomes" id="UP001064489"/>
    </source>
</evidence>
<evidence type="ECO:0000256" key="1">
    <source>
        <dbReference type="SAM" id="MobiDB-lite"/>
    </source>
</evidence>
<evidence type="ECO:0000259" key="3">
    <source>
        <dbReference type="PROSITE" id="PS51745"/>
    </source>
</evidence>
<dbReference type="GO" id="GO:0009725">
    <property type="term" value="P:response to hormone"/>
    <property type="evidence" value="ECO:0007669"/>
    <property type="project" value="InterPro"/>
</dbReference>
<feature type="domain" description="PB1" evidence="3">
    <location>
        <begin position="427"/>
        <end position="518"/>
    </location>
</feature>
<proteinExistence type="predicted"/>
<feature type="region of interest" description="Disordered" evidence="1">
    <location>
        <begin position="735"/>
        <end position="759"/>
    </location>
</feature>
<accession>A0AAD5NRK7</accession>
<dbReference type="Proteomes" id="UP001064489">
    <property type="component" value="Chromosome 5"/>
</dbReference>
<dbReference type="SUPFAM" id="SSF54277">
    <property type="entry name" value="CAD &amp; PB1 domains"/>
    <property type="match status" value="1"/>
</dbReference>
<comment type="caution">
    <text evidence="4">The sequence shown here is derived from an EMBL/GenBank/DDBJ whole genome shotgun (WGS) entry which is preliminary data.</text>
</comment>
<dbReference type="PANTHER" id="PTHR31384:SF1">
    <property type="entry name" value="AUXIN RESPONSE FACTOR 9"/>
    <property type="match status" value="1"/>
</dbReference>
<dbReference type="AlphaFoldDB" id="A0AAD5NRK7"/>
<dbReference type="PANTHER" id="PTHR31384">
    <property type="entry name" value="AUXIN RESPONSE FACTOR 4-RELATED"/>
    <property type="match status" value="1"/>
</dbReference>
<sequence>MNFRRDIEGNLVSYPHHPSGPVFSCFAASPIRKGCKVLGAHKERALALFFFVVEAVSVVLDLIGKNKEAFLLAAFLLSAFGFAITLYACVEEKTNTKTLAERQLKVVEFVFSVIQLGVTFFQFLLTVLQVKNSYNASAFPLAFATISVVFIFKKGGKIDDCEDRSLPRDCLLPLVNLQPIDPKSISTPIELDLTETSSPNQVNPISPLIKRSTHASDVATCNDHPVNDHVALSKNIEVLVPEYGVQRAIDLIVFNSYKELYKELKTMFSIPLYFNKRPKSHWELYYEDDNGEMFLVGDYSWDEFYHNVRKLYLYKKKKKSLRKNFMVEPPQRIYDDVSPPPLPAKTGENIDDCEDYSLPRDCLLPLVNLQPVDPVPISTPIELDLTETSSPNQVNPTNPLIKRSTHASDVATCNDHPVNDHVVLSKNIEVLVPEYGVQRAIDLFVFTCYLDLYKELKTMFSIRLYFNKRTKSQWELIYEDDNGDMFLVGNYSWDVFYHNVRKLYLYKKKSLRNNIMLKRPQLIHDDVSLPPATFPAEQETIMEPVAAYNPHSSSHILNDIDIEVASNISQPAPPPLHQYQDLPEANSVEGGSKINKQQFEALEENQDRIFKSLAHLTRSNNDVIERLEQQLAENKGKETICRPTQEDGRRSRSSWRETEFSSGEVNEPKPIGNHEGFKRGRRVEHGPLMVERWLHDEVSEAEMDDGTEEDTRLDRRPRGRRPIYRQRKEPWRDAAEYENDRRREMHHSRGPKKPKVDFPHFNNGDPHEWLDKVEHYFQVYEVARANRVSTACIYFDGKANSWWKWIKAQYEQDVGQAQTGKKGFGIYGRVSPITDSGQGMVRRVVIGDIY</sequence>